<accession>A0ABS3P4W9</accession>
<dbReference type="EMBL" id="JAGDQJ010000039">
    <property type="protein sequence ID" value="MBO1628237.1"/>
    <property type="molecule type" value="Genomic_DNA"/>
</dbReference>
<reference evidence="1 2" key="1">
    <citation type="submission" date="2021-03" db="EMBL/GenBank/DDBJ databases">
        <title>Identification of novel Bacillus strains.</title>
        <authorList>
            <person name="Xiao Z."/>
            <person name="Li Y."/>
            <person name="Shen J."/>
        </authorList>
    </citation>
    <scope>NUCLEOTIDE SEQUENCE [LARGE SCALE GENOMIC DNA]</scope>
    <source>
        <strain evidence="1 2">SY8</strain>
    </source>
</reference>
<evidence type="ECO:0008006" key="3">
    <source>
        <dbReference type="Google" id="ProtNLM"/>
    </source>
</evidence>
<evidence type="ECO:0000313" key="1">
    <source>
        <dbReference type="EMBL" id="MBO1628237.1"/>
    </source>
</evidence>
<evidence type="ECO:0000313" key="2">
    <source>
        <dbReference type="Proteomes" id="UP000677611"/>
    </source>
</evidence>
<name>A0ABS3P4W9_9BACI</name>
<organism evidence="1 2">
    <name type="scientific">Bacillus arachidis</name>
    <dbReference type="NCBI Taxonomy" id="2819290"/>
    <lineage>
        <taxon>Bacteria</taxon>
        <taxon>Bacillati</taxon>
        <taxon>Bacillota</taxon>
        <taxon>Bacilli</taxon>
        <taxon>Bacillales</taxon>
        <taxon>Bacillaceae</taxon>
        <taxon>Bacillus</taxon>
    </lineage>
</organism>
<protein>
    <recommendedName>
        <fullName evidence="3">Phage protein</fullName>
    </recommendedName>
</protein>
<dbReference type="RefSeq" id="WP_208019303.1">
    <property type="nucleotide sequence ID" value="NZ_JAGDQJ010000039.1"/>
</dbReference>
<proteinExistence type="predicted"/>
<comment type="caution">
    <text evidence="1">The sequence shown here is derived from an EMBL/GenBank/DDBJ whole genome shotgun (WGS) entry which is preliminary data.</text>
</comment>
<sequence>MSYYQMLYNTPYLYSSKSLRQMYRDTKREEDISAIREHMVRHEVYLDRQYKGYYYLSQKIEEGLYGDEYPVSWNDLLDNYQLYSDSNGKISIKRKGRE</sequence>
<gene>
    <name evidence="1" type="ORF">J4P90_24090</name>
</gene>
<keyword evidence="2" id="KW-1185">Reference proteome</keyword>
<dbReference type="Proteomes" id="UP000677611">
    <property type="component" value="Unassembled WGS sequence"/>
</dbReference>